<dbReference type="InterPro" id="IPR007259">
    <property type="entry name" value="GCP"/>
</dbReference>
<dbReference type="InterPro" id="IPR042241">
    <property type="entry name" value="GCP_C_sf"/>
</dbReference>
<dbReference type="Pfam" id="PF17681">
    <property type="entry name" value="GCP_N_terminal"/>
    <property type="match status" value="1"/>
</dbReference>
<organism evidence="8 9">
    <name type="scientific">Malassezia restricta (strain ATCC 96810 / NBRC 103918 / CBS 7877)</name>
    <name type="common">Seborrheic dermatitis infection agent</name>
    <dbReference type="NCBI Taxonomy" id="425264"/>
    <lineage>
        <taxon>Eukaryota</taxon>
        <taxon>Fungi</taxon>
        <taxon>Dikarya</taxon>
        <taxon>Basidiomycota</taxon>
        <taxon>Ustilaginomycotina</taxon>
        <taxon>Malasseziomycetes</taxon>
        <taxon>Malasseziales</taxon>
        <taxon>Malasseziaceae</taxon>
        <taxon>Malassezia</taxon>
    </lineage>
</organism>
<dbReference type="InterPro" id="IPR040457">
    <property type="entry name" value="GCP_C"/>
</dbReference>
<dbReference type="GO" id="GO:0031122">
    <property type="term" value="P:cytoplasmic microtubule organization"/>
    <property type="evidence" value="ECO:0007669"/>
    <property type="project" value="TreeGrafter"/>
</dbReference>
<dbReference type="GO" id="GO:0051321">
    <property type="term" value="P:meiotic cell cycle"/>
    <property type="evidence" value="ECO:0007669"/>
    <property type="project" value="TreeGrafter"/>
</dbReference>
<dbReference type="VEuPathDB" id="FungiDB:DNF11_3190"/>
<dbReference type="GO" id="GO:0044732">
    <property type="term" value="C:mitotic spindle pole body"/>
    <property type="evidence" value="ECO:0007669"/>
    <property type="project" value="TreeGrafter"/>
</dbReference>
<dbReference type="Pfam" id="PF04130">
    <property type="entry name" value="GCP_C_terminal"/>
    <property type="match status" value="1"/>
</dbReference>
<keyword evidence="3" id="KW-0963">Cytoplasm</keyword>
<dbReference type="STRING" id="425264.A0A3G2S8D8"/>
<evidence type="ECO:0000259" key="6">
    <source>
        <dbReference type="Pfam" id="PF04130"/>
    </source>
</evidence>
<keyword evidence="5" id="KW-0206">Cytoskeleton</keyword>
<dbReference type="GO" id="GO:0005874">
    <property type="term" value="C:microtubule"/>
    <property type="evidence" value="ECO:0007669"/>
    <property type="project" value="UniProtKB-KW"/>
</dbReference>
<dbReference type="GO" id="GO:0000922">
    <property type="term" value="C:spindle pole"/>
    <property type="evidence" value="ECO:0007669"/>
    <property type="project" value="InterPro"/>
</dbReference>
<name>A0A3G2S8D8_MALR7</name>
<dbReference type="GO" id="GO:0000278">
    <property type="term" value="P:mitotic cell cycle"/>
    <property type="evidence" value="ECO:0007669"/>
    <property type="project" value="TreeGrafter"/>
</dbReference>
<accession>A0A3G2S8D8</accession>
<dbReference type="PANTHER" id="PTHR19302">
    <property type="entry name" value="GAMMA TUBULIN COMPLEX PROTEIN"/>
    <property type="match status" value="1"/>
</dbReference>
<reference evidence="8 9" key="1">
    <citation type="submission" date="2018-10" db="EMBL/GenBank/DDBJ databases">
        <title>Complete genome sequence of Malassezia restricta CBS 7877.</title>
        <authorList>
            <person name="Morand S.C."/>
            <person name="Bertignac M."/>
            <person name="Iltis A."/>
            <person name="Kolder I."/>
            <person name="Pirovano W."/>
            <person name="Jourdain R."/>
            <person name="Clavaud C."/>
        </authorList>
    </citation>
    <scope>NUCLEOTIDE SEQUENCE [LARGE SCALE GENOMIC DNA]</scope>
    <source>
        <strain evidence="8 9">CBS 7877</strain>
    </source>
</reference>
<comment type="similarity">
    <text evidence="2">Belongs to the TUBGCP family.</text>
</comment>
<keyword evidence="4" id="KW-0493">Microtubule</keyword>
<evidence type="ECO:0000256" key="1">
    <source>
        <dbReference type="ARBA" id="ARBA00004245"/>
    </source>
</evidence>
<keyword evidence="9" id="KW-1185">Reference proteome</keyword>
<proteinExistence type="inferred from homology"/>
<dbReference type="GO" id="GO:0043015">
    <property type="term" value="F:gamma-tubulin binding"/>
    <property type="evidence" value="ECO:0007669"/>
    <property type="project" value="InterPro"/>
</dbReference>
<sequence length="689" mass="78504">MAAVVRVSDVQDVRVPRAELLTRLRARQGVSLVPEHELVRDVLYLFQGMSGTHVRWRHEWQLPSDDGSRPAHMDMRLDFDEQYGMIAPPTRALIHRLAELGQLYERVQRYVEETQQTKASLHLAAQSLCYFLANELHAHCELVSAWDRTWHAQVEGDGGRPLTLQRLASCAHEPVMRMRLMSTIVASCEHAHGGALVSTIHTYTLTGHPFIRRYTAAMLDHVSRPFFHTLSRWLYYGELDDPFSEFFVRRATAPAERPHVVDDLVVTSEQGVDAADVWHHRFVLSRDMLPTFLSEHFARKIFSTGKSLHFLRECCLEGSAPSRHRRELRYSDMAGLEHAIDAEFALASGQLCTRMLRAFRLFDHLRALKSYLLLAQGDFADALLQTLGPSLSRPASTLYQHNLSAALETAIRASSAQYEDPEILRRLDARSLEFGPGDTGWDTFTLEYRVDSPVNAVLDASAMAGYQLLFHYLWHIQRVASRISTAWTQLLSVQKEVARSRHRRALGQPLLLQLRATHAHLCEMVHFVRQLQSFSELEGLSHAWQRLEHDLLVSPPTDLDHLIEIHRTYLHTLIHTTLLRAPGSGRRTTDHLAHDVRAQLHCILAYADATDELGMYVTAELARLASDATAPLAAAARTHAHVSQRLATHHTEFVERLHTMLAALERHPTLTVRDLARRWNFNAVYQRRS</sequence>
<evidence type="ECO:0000256" key="2">
    <source>
        <dbReference type="ARBA" id="ARBA00010337"/>
    </source>
</evidence>
<evidence type="ECO:0000256" key="5">
    <source>
        <dbReference type="ARBA" id="ARBA00023212"/>
    </source>
</evidence>
<dbReference type="OrthoDB" id="5860513at2759"/>
<dbReference type="InterPro" id="IPR041470">
    <property type="entry name" value="GCP_N"/>
</dbReference>
<protein>
    <submittedName>
        <fullName evidence="8">Spindle pole body component alp6</fullName>
    </submittedName>
</protein>
<dbReference type="GO" id="GO:0000930">
    <property type="term" value="C:gamma-tubulin complex"/>
    <property type="evidence" value="ECO:0007669"/>
    <property type="project" value="TreeGrafter"/>
</dbReference>
<evidence type="ECO:0000256" key="3">
    <source>
        <dbReference type="ARBA" id="ARBA00022490"/>
    </source>
</evidence>
<comment type="subcellular location">
    <subcellularLocation>
        <location evidence="1">Cytoplasm</location>
        <location evidence="1">Cytoskeleton</location>
    </subcellularLocation>
</comment>
<dbReference type="PANTHER" id="PTHR19302:SF14">
    <property type="entry name" value="GAMMA-TUBULIN COMPLEX COMPONENT 3"/>
    <property type="match status" value="1"/>
</dbReference>
<dbReference type="GO" id="GO:0051011">
    <property type="term" value="F:microtubule minus-end binding"/>
    <property type="evidence" value="ECO:0007669"/>
    <property type="project" value="TreeGrafter"/>
</dbReference>
<evidence type="ECO:0000313" key="8">
    <source>
        <dbReference type="EMBL" id="AYO44140.1"/>
    </source>
</evidence>
<dbReference type="GO" id="GO:0007020">
    <property type="term" value="P:microtubule nucleation"/>
    <property type="evidence" value="ECO:0007669"/>
    <property type="project" value="InterPro"/>
</dbReference>
<feature type="domain" description="Gamma tubulin complex component C-terminal" evidence="6">
    <location>
        <begin position="361"/>
        <end position="685"/>
    </location>
</feature>
<gene>
    <name evidence="8" type="primary">alp6</name>
    <name evidence="8" type="ORF">DNF11_3190</name>
</gene>
<evidence type="ECO:0000256" key="4">
    <source>
        <dbReference type="ARBA" id="ARBA00022701"/>
    </source>
</evidence>
<dbReference type="EMBL" id="CP033153">
    <property type="protein sequence ID" value="AYO44140.1"/>
    <property type="molecule type" value="Genomic_DNA"/>
</dbReference>
<evidence type="ECO:0000259" key="7">
    <source>
        <dbReference type="Pfam" id="PF17681"/>
    </source>
</evidence>
<dbReference type="Proteomes" id="UP000269793">
    <property type="component" value="Chromosome VI"/>
</dbReference>
<dbReference type="Gene3D" id="1.20.120.1900">
    <property type="entry name" value="Gamma-tubulin complex, C-terminal domain"/>
    <property type="match status" value="1"/>
</dbReference>
<dbReference type="GO" id="GO:0051225">
    <property type="term" value="P:spindle assembly"/>
    <property type="evidence" value="ECO:0007669"/>
    <property type="project" value="TreeGrafter"/>
</dbReference>
<dbReference type="AlphaFoldDB" id="A0A3G2S8D8"/>
<evidence type="ECO:0000313" key="9">
    <source>
        <dbReference type="Proteomes" id="UP000269793"/>
    </source>
</evidence>
<feature type="domain" description="Gamma tubulin complex component protein N-terminal" evidence="7">
    <location>
        <begin position="39"/>
        <end position="355"/>
    </location>
</feature>